<gene>
    <name evidence="2" type="ordered locus">RD1_3280</name>
</gene>
<feature type="chain" id="PRO_5004184001" description="Lipoprotein" evidence="1">
    <location>
        <begin position="32"/>
        <end position="124"/>
    </location>
</feature>
<evidence type="ECO:0000256" key="1">
    <source>
        <dbReference type="SAM" id="SignalP"/>
    </source>
</evidence>
<keyword evidence="3" id="KW-1185">Reference proteome</keyword>
<name>Q163R2_ROSDO</name>
<evidence type="ECO:0000313" key="3">
    <source>
        <dbReference type="Proteomes" id="UP000007029"/>
    </source>
</evidence>
<reference evidence="2 3" key="1">
    <citation type="journal article" date="2007" name="J. Bacteriol.">
        <title>The complete genome sequence of Roseobacter denitrificans reveals a mixotrophic rather than photosynthetic metabolism.</title>
        <authorList>
            <person name="Swingley W.D."/>
            <person name="Sadekar S."/>
            <person name="Mastrian S.D."/>
            <person name="Matthies H.J."/>
            <person name="Hao J."/>
            <person name="Ramos H."/>
            <person name="Acharya C.R."/>
            <person name="Conrad A.L."/>
            <person name="Taylor H.L."/>
            <person name="Dejesa L.C."/>
            <person name="Shah M.K."/>
            <person name="O'huallachain M.E."/>
            <person name="Lince M.T."/>
            <person name="Blankenship R.E."/>
            <person name="Beatty J.T."/>
            <person name="Touchman J.W."/>
        </authorList>
    </citation>
    <scope>NUCLEOTIDE SEQUENCE [LARGE SCALE GENOMIC DNA]</scope>
    <source>
        <strain evidence="3">ATCC 33942 / OCh 114</strain>
    </source>
</reference>
<evidence type="ECO:0000313" key="2">
    <source>
        <dbReference type="EMBL" id="ABG32781.1"/>
    </source>
</evidence>
<dbReference type="Proteomes" id="UP000007029">
    <property type="component" value="Chromosome"/>
</dbReference>
<dbReference type="AlphaFoldDB" id="Q163R2"/>
<dbReference type="EMBL" id="CP000362">
    <property type="protein sequence ID" value="ABG32781.1"/>
    <property type="molecule type" value="Genomic_DNA"/>
</dbReference>
<dbReference type="HOGENOM" id="CLU_162709_0_0_5"/>
<organism evidence="2 3">
    <name type="scientific">Roseobacter denitrificans (strain ATCC 33942 / OCh 114)</name>
    <name type="common">Erythrobacter sp. (strain OCh 114)</name>
    <name type="synonym">Roseobacter denitrificans</name>
    <dbReference type="NCBI Taxonomy" id="375451"/>
    <lineage>
        <taxon>Bacteria</taxon>
        <taxon>Pseudomonadati</taxon>
        <taxon>Pseudomonadota</taxon>
        <taxon>Alphaproteobacteria</taxon>
        <taxon>Rhodobacterales</taxon>
        <taxon>Roseobacteraceae</taxon>
        <taxon>Roseobacter</taxon>
    </lineage>
</organism>
<evidence type="ECO:0008006" key="4">
    <source>
        <dbReference type="Google" id="ProtNLM"/>
    </source>
</evidence>
<dbReference type="KEGG" id="rde:RD1_3280"/>
<sequence>MERQPVCAGCSRVGPMRVFILLMGVALAVTACGPGDDAISFDGQFFSARLKSERSDRAQFAVTTRPVSASLAGAREAARYEATVYCVNSFGRSDVDWVVGPDDEDEALTIENDTLMLQGRCREI</sequence>
<accession>Q163R2</accession>
<feature type="signal peptide" evidence="1">
    <location>
        <begin position="1"/>
        <end position="31"/>
    </location>
</feature>
<proteinExistence type="predicted"/>
<protein>
    <recommendedName>
        <fullName evidence="4">Lipoprotein</fullName>
    </recommendedName>
</protein>
<dbReference type="STRING" id="375451.RD1_3280"/>
<keyword evidence="1" id="KW-0732">Signal</keyword>
<dbReference type="PROSITE" id="PS51257">
    <property type="entry name" value="PROKAR_LIPOPROTEIN"/>
    <property type="match status" value="1"/>
</dbReference>
<dbReference type="eggNOG" id="ENOG5032Y67">
    <property type="taxonomic scope" value="Bacteria"/>
</dbReference>